<dbReference type="RefSeq" id="WP_087279571.1">
    <property type="nucleotide sequence ID" value="NZ_NFIX01000011.1"/>
</dbReference>
<gene>
    <name evidence="1" type="ORF">B5F81_08380</name>
</gene>
<reference evidence="1" key="1">
    <citation type="journal article" date="2018" name="BMC Genomics">
        <title>Whole genome sequencing and function prediction of 133 gut anaerobes isolated from chicken caecum in pure cultures.</title>
        <authorList>
            <person name="Medvecky M."/>
            <person name="Cejkova D."/>
            <person name="Polansky O."/>
            <person name="Karasova D."/>
            <person name="Kubasova T."/>
            <person name="Cizek A."/>
            <person name="Rychlik I."/>
        </authorList>
    </citation>
    <scope>NUCLEOTIDE SEQUENCE</scope>
    <source>
        <strain evidence="1">An287</strain>
    </source>
</reference>
<evidence type="ECO:0000313" key="1">
    <source>
        <dbReference type="EMBL" id="OUO42087.1"/>
    </source>
</evidence>
<dbReference type="AlphaFoldDB" id="A0A1Y4C551"/>
<comment type="caution">
    <text evidence="1">The sequence shown here is derived from an EMBL/GenBank/DDBJ whole genome shotgun (WGS) entry which is preliminary data.</text>
</comment>
<dbReference type="OrthoDB" id="1452891at2"/>
<sequence>MKVGDKAKVSPQLTGESDWVEGEVIDIEQNPFKGIVIAIKDKVGRIFFGEERYFQPVKL</sequence>
<name>A0A1Y4C551_9BACT</name>
<organism evidence="1">
    <name type="scientific">Muribaculum sp. An287</name>
    <dbReference type="NCBI Taxonomy" id="1965623"/>
    <lineage>
        <taxon>Bacteria</taxon>
        <taxon>Pseudomonadati</taxon>
        <taxon>Bacteroidota</taxon>
        <taxon>Bacteroidia</taxon>
        <taxon>Bacteroidales</taxon>
        <taxon>Muribaculaceae</taxon>
        <taxon>Muribaculum</taxon>
    </lineage>
</organism>
<dbReference type="EMBL" id="NFIX01000011">
    <property type="protein sequence ID" value="OUO42087.1"/>
    <property type="molecule type" value="Genomic_DNA"/>
</dbReference>
<proteinExistence type="predicted"/>
<accession>A0A1Y4C551</accession>
<protein>
    <recommendedName>
        <fullName evidence="2">Transcriptional regulator</fullName>
    </recommendedName>
</protein>
<evidence type="ECO:0008006" key="2">
    <source>
        <dbReference type="Google" id="ProtNLM"/>
    </source>
</evidence>